<dbReference type="GO" id="GO:0005829">
    <property type="term" value="C:cytosol"/>
    <property type="evidence" value="ECO:0007669"/>
    <property type="project" value="TreeGrafter"/>
</dbReference>
<protein>
    <submittedName>
        <fullName evidence="1">Putative hydrolase of the HAD superfamily</fullName>
    </submittedName>
</protein>
<gene>
    <name evidence="1" type="ORF">DFR35_0906</name>
</gene>
<dbReference type="InterPro" id="IPR006439">
    <property type="entry name" value="HAD-SF_hydro_IA"/>
</dbReference>
<evidence type="ECO:0000313" key="1">
    <source>
        <dbReference type="EMBL" id="RLJ68346.1"/>
    </source>
</evidence>
<dbReference type="GO" id="GO:0006281">
    <property type="term" value="P:DNA repair"/>
    <property type="evidence" value="ECO:0007669"/>
    <property type="project" value="TreeGrafter"/>
</dbReference>
<dbReference type="AlphaFoldDB" id="A0A497XM59"/>
<dbReference type="Pfam" id="PF00702">
    <property type="entry name" value="Hydrolase"/>
    <property type="match status" value="1"/>
</dbReference>
<accession>A0A497XM59</accession>
<dbReference type="NCBIfam" id="TIGR01509">
    <property type="entry name" value="HAD-SF-IA-v3"/>
    <property type="match status" value="1"/>
</dbReference>
<dbReference type="NCBIfam" id="NF011564">
    <property type="entry name" value="PRK14988.1"/>
    <property type="match status" value="1"/>
</dbReference>
<dbReference type="SFLD" id="SFLDG01129">
    <property type="entry name" value="C1.5:_HAD__Beta-PGM__Phosphata"/>
    <property type="match status" value="1"/>
</dbReference>
<dbReference type="GO" id="GO:0008967">
    <property type="term" value="F:phosphoglycolate phosphatase activity"/>
    <property type="evidence" value="ECO:0007669"/>
    <property type="project" value="TreeGrafter"/>
</dbReference>
<dbReference type="SFLD" id="SFLDS00003">
    <property type="entry name" value="Haloacid_Dehalogenase"/>
    <property type="match status" value="1"/>
</dbReference>
<evidence type="ECO:0000313" key="2">
    <source>
        <dbReference type="Proteomes" id="UP000268908"/>
    </source>
</evidence>
<dbReference type="EMBL" id="RCCI01000004">
    <property type="protein sequence ID" value="RLJ68346.1"/>
    <property type="molecule type" value="Genomic_DNA"/>
</dbReference>
<dbReference type="PANTHER" id="PTHR43434:SF3">
    <property type="entry name" value="GMP_IMP NUCLEOTIDASE YRFG"/>
    <property type="match status" value="1"/>
</dbReference>
<keyword evidence="1" id="KW-0378">Hydrolase</keyword>
<comment type="caution">
    <text evidence="1">The sequence shown here is derived from an EMBL/GenBank/DDBJ whole genome shotgun (WGS) entry which is preliminary data.</text>
</comment>
<dbReference type="PANTHER" id="PTHR43434">
    <property type="entry name" value="PHOSPHOGLYCOLATE PHOSPHATASE"/>
    <property type="match status" value="1"/>
</dbReference>
<proteinExistence type="predicted"/>
<reference evidence="1 2" key="1">
    <citation type="submission" date="2018-10" db="EMBL/GenBank/DDBJ databases">
        <title>Genomic Encyclopedia of Type Strains, Phase IV (KMG-IV): sequencing the most valuable type-strain genomes for metagenomic binning, comparative biology and taxonomic classification.</title>
        <authorList>
            <person name="Goeker M."/>
        </authorList>
    </citation>
    <scope>NUCLEOTIDE SEQUENCE [LARGE SCALE GENOMIC DNA]</scope>
    <source>
        <strain evidence="1 2">DSM 26916</strain>
    </source>
</reference>
<dbReference type="InterPro" id="IPR036412">
    <property type="entry name" value="HAD-like_sf"/>
</dbReference>
<dbReference type="Gene3D" id="3.40.50.1000">
    <property type="entry name" value="HAD superfamily/HAD-like"/>
    <property type="match status" value="1"/>
</dbReference>
<dbReference type="InterPro" id="IPR050155">
    <property type="entry name" value="HAD-like_hydrolase_sf"/>
</dbReference>
<keyword evidence="2" id="KW-1185">Reference proteome</keyword>
<dbReference type="RefSeq" id="WP_121240257.1">
    <property type="nucleotide sequence ID" value="NZ_BHVV01000002.1"/>
</dbReference>
<dbReference type="InterPro" id="IPR023214">
    <property type="entry name" value="HAD_sf"/>
</dbReference>
<dbReference type="PRINTS" id="PR00413">
    <property type="entry name" value="HADHALOGNASE"/>
</dbReference>
<dbReference type="SUPFAM" id="SSF56784">
    <property type="entry name" value="HAD-like"/>
    <property type="match status" value="1"/>
</dbReference>
<dbReference type="Proteomes" id="UP000268908">
    <property type="component" value="Unassembled WGS sequence"/>
</dbReference>
<organism evidence="1 2">
    <name type="scientific">Sulfurisoma sediminicola</name>
    <dbReference type="NCBI Taxonomy" id="1381557"/>
    <lineage>
        <taxon>Bacteria</taxon>
        <taxon>Pseudomonadati</taxon>
        <taxon>Pseudomonadota</taxon>
        <taxon>Betaproteobacteria</taxon>
        <taxon>Nitrosomonadales</taxon>
        <taxon>Sterolibacteriaceae</taxon>
        <taxon>Sulfurisoma</taxon>
    </lineage>
</organism>
<dbReference type="OrthoDB" id="9773910at2"/>
<name>A0A497XM59_9PROT</name>
<sequence length="222" mass="25077">MTTRLDWAAIDTVLLDMDGTLLDLHFDNHFWQAHVPVRYAEARGISREAGREELMARYHARAGTLEWYSVDFWETELELDIMALKEEVAHLIAVHPSVVDFLEAVRASGRRIVLATNAHHKSVTLKMAKTGLKPHFDAIVTSHELGVAKEDVGFWRQLQQIEPFDPARTLLVDDSLPVLDSARAFGIAHLRAVRRPDTRQPEKETGGYLALATFAELMPTTE</sequence>